<evidence type="ECO:0000256" key="3">
    <source>
        <dbReference type="ARBA" id="ARBA00023295"/>
    </source>
</evidence>
<gene>
    <name evidence="5" type="ORF">GL279_08590</name>
</gene>
<dbReference type="PANTHER" id="PTHR10357">
    <property type="entry name" value="ALPHA-AMYLASE FAMILY MEMBER"/>
    <property type="match status" value="1"/>
</dbReference>
<keyword evidence="3" id="KW-0326">Glycosidase</keyword>
<dbReference type="OrthoDB" id="9805159at2"/>
<dbReference type="SMART" id="SM00642">
    <property type="entry name" value="Aamy"/>
    <property type="match status" value="1"/>
</dbReference>
<feature type="domain" description="Glycosyl hydrolase family 13 catalytic" evidence="4">
    <location>
        <begin position="12"/>
        <end position="397"/>
    </location>
</feature>
<dbReference type="Pfam" id="PF16657">
    <property type="entry name" value="Malt_amylase_C"/>
    <property type="match status" value="1"/>
</dbReference>
<dbReference type="SUPFAM" id="SSF51445">
    <property type="entry name" value="(Trans)glycosidases"/>
    <property type="match status" value="1"/>
</dbReference>
<dbReference type="CDD" id="cd11330">
    <property type="entry name" value="AmyAc_OligoGlu"/>
    <property type="match status" value="1"/>
</dbReference>
<dbReference type="InterPro" id="IPR013780">
    <property type="entry name" value="Glyco_hydro_b"/>
</dbReference>
<comment type="similarity">
    <text evidence="1">Belongs to the glycosyl hydrolase 13 family.</text>
</comment>
<keyword evidence="2" id="KW-0378">Hydrolase</keyword>
<dbReference type="SUPFAM" id="SSF51011">
    <property type="entry name" value="Glycosyl hydrolase domain"/>
    <property type="match status" value="1"/>
</dbReference>
<organism evidence="5 6">
    <name type="scientific">Paracoccus limosus</name>
    <dbReference type="NCBI Taxonomy" id="913252"/>
    <lineage>
        <taxon>Bacteria</taxon>
        <taxon>Pseudomonadati</taxon>
        <taxon>Pseudomonadota</taxon>
        <taxon>Alphaproteobacteria</taxon>
        <taxon>Rhodobacterales</taxon>
        <taxon>Paracoccaceae</taxon>
        <taxon>Paracoccus</taxon>
    </lineage>
</organism>
<dbReference type="GO" id="GO:0009313">
    <property type="term" value="P:oligosaccharide catabolic process"/>
    <property type="evidence" value="ECO:0007669"/>
    <property type="project" value="TreeGrafter"/>
</dbReference>
<dbReference type="Gene3D" id="3.90.400.10">
    <property type="entry name" value="Oligo-1,6-glucosidase, Domain 2"/>
    <property type="match status" value="1"/>
</dbReference>
<sequence length="535" mass="60163">MREWWRDAVIYQIYPRSFQDSNADGIGDLPGITRRLDHVAALGADAIWLSPFFTSPQKDMGYDVSDYTDIDPLFGTLADFDALVARAHALGLKVIIDQVISHSSDKHPWFAESRKSRENPKADWYVWADPKPDGTPPNNWPSVFGGPAWEWEPQRRQYYLHNFLAEQPDLNIWNPEVQDALLDTMRFWLERGVDGFRLDTVNYYFHDRHLRDNPFNPDHTGPDTYGFQIPLFSKNQPENIAFLQRLRALTDEFDGRMMVGEVGDGGQAAIDIMAAYTEGCERLHMCYSFEMLSPEFTARHFRRVIEGVREGSPHGHSCWSFSNHDVIRHASRWAAHGKDTASLARQAIAMLASFPGTLCIYQGEELGQTETELVYEELTDPPALRFWPEIKGRDGCRTPMVWERDAPNAGFSEVKPWLPVKPEQAGRAVDGEAADPGSVLNAYREVLGFRRQQPALRWGDVAFIDLPEPLLAFTRAVDGQAVTCVFNLSKEPAELKLAAPSTLLGTSEAVLKSGSLHLPANGFAWLAGEGLGLSV</sequence>
<proteinExistence type="inferred from homology"/>
<dbReference type="AlphaFoldDB" id="A0A844H3R8"/>
<evidence type="ECO:0000256" key="1">
    <source>
        <dbReference type="ARBA" id="ARBA00008061"/>
    </source>
</evidence>
<dbReference type="EMBL" id="WMIF01000009">
    <property type="protein sequence ID" value="MTH34655.1"/>
    <property type="molecule type" value="Genomic_DNA"/>
</dbReference>
<name>A0A844H3R8_9RHOB</name>
<dbReference type="Pfam" id="PF00128">
    <property type="entry name" value="Alpha-amylase"/>
    <property type="match status" value="1"/>
</dbReference>
<dbReference type="RefSeq" id="WP_155064215.1">
    <property type="nucleotide sequence ID" value="NZ_WMIF01000009.1"/>
</dbReference>
<dbReference type="InterPro" id="IPR006047">
    <property type="entry name" value="GH13_cat_dom"/>
</dbReference>
<keyword evidence="6" id="KW-1185">Reference proteome</keyword>
<evidence type="ECO:0000259" key="4">
    <source>
        <dbReference type="SMART" id="SM00642"/>
    </source>
</evidence>
<evidence type="ECO:0000313" key="5">
    <source>
        <dbReference type="EMBL" id="MTH34655.1"/>
    </source>
</evidence>
<dbReference type="Gene3D" id="2.60.40.1180">
    <property type="entry name" value="Golgi alpha-mannosidase II"/>
    <property type="match status" value="1"/>
</dbReference>
<dbReference type="Gene3D" id="3.20.20.80">
    <property type="entry name" value="Glycosidases"/>
    <property type="match status" value="1"/>
</dbReference>
<dbReference type="InterPro" id="IPR017853">
    <property type="entry name" value="GH"/>
</dbReference>
<evidence type="ECO:0000256" key="2">
    <source>
        <dbReference type="ARBA" id="ARBA00022801"/>
    </source>
</evidence>
<dbReference type="GO" id="GO:0004556">
    <property type="term" value="F:alpha-amylase activity"/>
    <property type="evidence" value="ECO:0007669"/>
    <property type="project" value="TreeGrafter"/>
</dbReference>
<comment type="caution">
    <text evidence="5">The sequence shown here is derived from an EMBL/GenBank/DDBJ whole genome shotgun (WGS) entry which is preliminary data.</text>
</comment>
<dbReference type="InterPro" id="IPR032091">
    <property type="entry name" value="Malt_amylase-like_C"/>
</dbReference>
<protein>
    <submittedName>
        <fullName evidence="5">DUF3459 domain-containing protein</fullName>
    </submittedName>
</protein>
<dbReference type="InterPro" id="IPR045857">
    <property type="entry name" value="O16G_dom_2"/>
</dbReference>
<accession>A0A844H3R8</accession>
<dbReference type="Proteomes" id="UP000442533">
    <property type="component" value="Unassembled WGS sequence"/>
</dbReference>
<dbReference type="PANTHER" id="PTHR10357:SF179">
    <property type="entry name" value="NEUTRAL AND BASIC AMINO ACID TRANSPORT PROTEIN RBAT"/>
    <property type="match status" value="1"/>
</dbReference>
<dbReference type="FunFam" id="3.90.400.10:FF:000002">
    <property type="entry name" value="Sucrose isomerase"/>
    <property type="match status" value="1"/>
</dbReference>
<evidence type="ECO:0000313" key="6">
    <source>
        <dbReference type="Proteomes" id="UP000442533"/>
    </source>
</evidence>
<reference evidence="5 6" key="1">
    <citation type="submission" date="2019-11" db="EMBL/GenBank/DDBJ databases">
        <authorList>
            <person name="Dong K."/>
        </authorList>
    </citation>
    <scope>NUCLEOTIDE SEQUENCE [LARGE SCALE GENOMIC DNA]</scope>
    <source>
        <strain evidence="5 6">JCM 17370</strain>
    </source>
</reference>